<dbReference type="EMBL" id="BKCJ010302040">
    <property type="protein sequence ID" value="GEZ62436.1"/>
    <property type="molecule type" value="Genomic_DNA"/>
</dbReference>
<reference evidence="1" key="1">
    <citation type="journal article" date="2019" name="Sci. Rep.">
        <title>Draft genome of Tanacetum cinerariifolium, the natural source of mosquito coil.</title>
        <authorList>
            <person name="Yamashiro T."/>
            <person name="Shiraishi A."/>
            <person name="Satake H."/>
            <person name="Nakayama K."/>
        </authorList>
    </citation>
    <scope>NUCLEOTIDE SEQUENCE</scope>
</reference>
<protein>
    <recommendedName>
        <fullName evidence="2">Reverse transcriptase domain-containing protein</fullName>
    </recommendedName>
</protein>
<comment type="caution">
    <text evidence="1">The sequence shown here is derived from an EMBL/GenBank/DDBJ whole genome shotgun (WGS) entry which is preliminary data.</text>
</comment>
<name>A0A699IFZ7_TANCI</name>
<organism evidence="1">
    <name type="scientific">Tanacetum cinerariifolium</name>
    <name type="common">Dalmatian daisy</name>
    <name type="synonym">Chrysanthemum cinerariifolium</name>
    <dbReference type="NCBI Taxonomy" id="118510"/>
    <lineage>
        <taxon>Eukaryota</taxon>
        <taxon>Viridiplantae</taxon>
        <taxon>Streptophyta</taxon>
        <taxon>Embryophyta</taxon>
        <taxon>Tracheophyta</taxon>
        <taxon>Spermatophyta</taxon>
        <taxon>Magnoliopsida</taxon>
        <taxon>eudicotyledons</taxon>
        <taxon>Gunneridae</taxon>
        <taxon>Pentapetalae</taxon>
        <taxon>asterids</taxon>
        <taxon>campanulids</taxon>
        <taxon>Asterales</taxon>
        <taxon>Asteraceae</taxon>
        <taxon>Asteroideae</taxon>
        <taxon>Anthemideae</taxon>
        <taxon>Anthemidinae</taxon>
        <taxon>Tanacetum</taxon>
    </lineage>
</organism>
<proteinExistence type="predicted"/>
<accession>A0A699IFZ7</accession>
<sequence>MCTKFLADETEKVDKYISGLPDNIHGNVMSARPKTLDDAIELANDLMDQKLHTYVERQYENKRKLDDNNQAQQQILKKQNVVQAYAVGTGEKKPYGRSKPLCPKCNYYHNGEWHYKSDCSVLKNQGTETRGMVYALGGGETNQDLDNTEDDINA</sequence>
<dbReference type="AlphaFoldDB" id="A0A699IFZ7"/>
<evidence type="ECO:0008006" key="2">
    <source>
        <dbReference type="Google" id="ProtNLM"/>
    </source>
</evidence>
<evidence type="ECO:0000313" key="1">
    <source>
        <dbReference type="EMBL" id="GEZ62436.1"/>
    </source>
</evidence>
<gene>
    <name evidence="1" type="ORF">Tci_534409</name>
</gene>